<evidence type="ECO:0000256" key="8">
    <source>
        <dbReference type="SAM" id="Phobius"/>
    </source>
</evidence>
<dbReference type="KEGG" id="mts:MTES_0844"/>
<dbReference type="eggNOG" id="COG2148">
    <property type="taxonomic scope" value="Bacteria"/>
</dbReference>
<dbReference type="STRING" id="979556.MTES_0844"/>
<name>E8NEE2_MICTS</name>
<keyword evidence="4 8" id="KW-0812">Transmembrane</keyword>
<dbReference type="GO" id="GO:0016780">
    <property type="term" value="F:phosphotransferase activity, for other substituted phosphate groups"/>
    <property type="evidence" value="ECO:0007669"/>
    <property type="project" value="TreeGrafter"/>
</dbReference>
<feature type="compositionally biased region" description="Polar residues" evidence="7">
    <location>
        <begin position="28"/>
        <end position="37"/>
    </location>
</feature>
<comment type="subcellular location">
    <subcellularLocation>
        <location evidence="1">Membrane</location>
        <topology evidence="1">Multi-pass membrane protein</topology>
    </subcellularLocation>
</comment>
<dbReference type="Pfam" id="PF02397">
    <property type="entry name" value="Bac_transf"/>
    <property type="match status" value="1"/>
</dbReference>
<evidence type="ECO:0000256" key="7">
    <source>
        <dbReference type="SAM" id="MobiDB-lite"/>
    </source>
</evidence>
<dbReference type="RefSeq" id="WP_013583935.1">
    <property type="nucleotide sequence ID" value="NC_015125.1"/>
</dbReference>
<evidence type="ECO:0000259" key="9">
    <source>
        <dbReference type="Pfam" id="PF02397"/>
    </source>
</evidence>
<dbReference type="HOGENOM" id="CLU_024920_3_2_11"/>
<accession>E8NEE2</accession>
<dbReference type="EMBL" id="AP012052">
    <property type="protein sequence ID" value="BAJ73808.1"/>
    <property type="molecule type" value="Genomic_DNA"/>
</dbReference>
<comment type="similarity">
    <text evidence="2">Belongs to the bacterial sugar transferase family.</text>
</comment>
<dbReference type="AlphaFoldDB" id="E8NEE2"/>
<keyword evidence="6 8" id="KW-0472">Membrane</keyword>
<dbReference type="eggNOG" id="COG1086">
    <property type="taxonomic scope" value="Bacteria"/>
</dbReference>
<feature type="transmembrane region" description="Helical" evidence="8">
    <location>
        <begin position="51"/>
        <end position="72"/>
    </location>
</feature>
<evidence type="ECO:0000256" key="1">
    <source>
        <dbReference type="ARBA" id="ARBA00004141"/>
    </source>
</evidence>
<dbReference type="PANTHER" id="PTHR30576">
    <property type="entry name" value="COLANIC BIOSYNTHESIS UDP-GLUCOSE LIPID CARRIER TRANSFERASE"/>
    <property type="match status" value="1"/>
</dbReference>
<evidence type="ECO:0000256" key="4">
    <source>
        <dbReference type="ARBA" id="ARBA00022692"/>
    </source>
</evidence>
<feature type="transmembrane region" description="Helical" evidence="8">
    <location>
        <begin position="154"/>
        <end position="173"/>
    </location>
</feature>
<feature type="transmembrane region" description="Helical" evidence="8">
    <location>
        <begin position="131"/>
        <end position="148"/>
    </location>
</feature>
<protein>
    <submittedName>
        <fullName evidence="10">Sugar transferase</fullName>
    </submittedName>
</protein>
<dbReference type="InterPro" id="IPR017475">
    <property type="entry name" value="EPS_sugar_tfrase"/>
</dbReference>
<dbReference type="NCBIfam" id="TIGR03025">
    <property type="entry name" value="EPS_sugtrans"/>
    <property type="match status" value="1"/>
</dbReference>
<dbReference type="PANTHER" id="PTHR30576:SF10">
    <property type="entry name" value="SLL5057 PROTEIN"/>
    <property type="match status" value="1"/>
</dbReference>
<sequence length="519" mass="56735">MTSDLRVDATSTSQDIYAGGSEPVVDSSAPSSPTSVTHHPRDRWRLRYRRNLFLTDLASLVWVVYGTQLVWFGTGNVAVAANKDGRITDLSYWIFSALLIVAWMWALSFVDSRSDRVIGTGSQEYVRIVDSSFRVFGAVAILAFLTQIDVARGYLLISLPAGIAVLVFTRWLWRQWLIVQRSQGKYSANVLLVGSLTSVTQLAREFARTPSAGYRVVGACVPNGKIADVIPGTAIPVMGHVGDISRALSATGADTVAVTSADELPADKVKEISWSLEAGRQHLVLAPSIIDIAGPRLHTRPVAGLPLIHVETPRFSRGQVFLKRTVDLIASITGVILLSPLLAFLAITVRLSSSGPVFFRQTRIGFHGTEFTMIKFRSMVVNAEELLDDLAAQQRDSGNEVLFKMKNDPRVTPIGRVMRKFSLDELPQLFNVIGGSMSLVGPRPPLPSEVAQYADHVHRRFLAKPGITGLWQVSGRSSLSWEESVRLDLSYVENWTLLGDFVILGKTARAALAPGDTAA</sequence>
<keyword evidence="5 8" id="KW-1133">Transmembrane helix</keyword>
<evidence type="ECO:0000256" key="5">
    <source>
        <dbReference type="ARBA" id="ARBA00022989"/>
    </source>
</evidence>
<proteinExistence type="inferred from homology"/>
<feature type="transmembrane region" description="Helical" evidence="8">
    <location>
        <begin position="326"/>
        <end position="347"/>
    </location>
</feature>
<feature type="region of interest" description="Disordered" evidence="7">
    <location>
        <begin position="1"/>
        <end position="39"/>
    </location>
</feature>
<evidence type="ECO:0000256" key="6">
    <source>
        <dbReference type="ARBA" id="ARBA00023136"/>
    </source>
</evidence>
<evidence type="ECO:0000256" key="3">
    <source>
        <dbReference type="ARBA" id="ARBA00022679"/>
    </source>
</evidence>
<feature type="domain" description="Bacterial sugar transferase" evidence="9">
    <location>
        <begin position="323"/>
        <end position="512"/>
    </location>
</feature>
<dbReference type="InterPro" id="IPR003362">
    <property type="entry name" value="Bact_transf"/>
</dbReference>
<feature type="transmembrane region" description="Helical" evidence="8">
    <location>
        <begin position="92"/>
        <end position="110"/>
    </location>
</feature>
<organism evidence="10 11">
    <name type="scientific">Microbacterium testaceum (strain StLB037)</name>
    <dbReference type="NCBI Taxonomy" id="979556"/>
    <lineage>
        <taxon>Bacteria</taxon>
        <taxon>Bacillati</taxon>
        <taxon>Actinomycetota</taxon>
        <taxon>Actinomycetes</taxon>
        <taxon>Micrococcales</taxon>
        <taxon>Microbacteriaceae</taxon>
        <taxon>Microbacterium</taxon>
    </lineage>
</organism>
<keyword evidence="3 10" id="KW-0808">Transferase</keyword>
<dbReference type="GO" id="GO:0016020">
    <property type="term" value="C:membrane"/>
    <property type="evidence" value="ECO:0007669"/>
    <property type="project" value="UniProtKB-SubCell"/>
</dbReference>
<evidence type="ECO:0000313" key="10">
    <source>
        <dbReference type="EMBL" id="BAJ73808.1"/>
    </source>
</evidence>
<reference evidence="10 11" key="1">
    <citation type="journal article" date="2011" name="J. Bacteriol.">
        <title>Genome sequence of Microbacterium testaceum StLB037, an N-acylhomoserine lactone-degrading bacterium isolated from potato leaves.</title>
        <authorList>
            <person name="Morohoshi T."/>
            <person name="Wang W.-Z."/>
            <person name="Someya N."/>
            <person name="Ikeda T."/>
        </authorList>
    </citation>
    <scope>NUCLEOTIDE SEQUENCE [LARGE SCALE GENOMIC DNA]</scope>
    <source>
        <strain evidence="10 11">StLB037</strain>
    </source>
</reference>
<evidence type="ECO:0000313" key="11">
    <source>
        <dbReference type="Proteomes" id="UP000008975"/>
    </source>
</evidence>
<gene>
    <name evidence="10" type="ordered locus">MTES_0844</name>
</gene>
<dbReference type="OrthoDB" id="9808602at2"/>
<feature type="compositionally biased region" description="Polar residues" evidence="7">
    <location>
        <begin position="1"/>
        <end position="15"/>
    </location>
</feature>
<dbReference type="Proteomes" id="UP000008975">
    <property type="component" value="Chromosome"/>
</dbReference>
<dbReference type="Pfam" id="PF13727">
    <property type="entry name" value="CoA_binding_3"/>
    <property type="match status" value="1"/>
</dbReference>
<reference key="2">
    <citation type="submission" date="2011-02" db="EMBL/GenBank/DDBJ databases">
        <title>Genome sequence of Microbacterium testaceum StLB037.</title>
        <authorList>
            <person name="Morohoshi T."/>
            <person name="Wang W.Z."/>
            <person name="Someya N."/>
            <person name="Ikeda T."/>
        </authorList>
    </citation>
    <scope>NUCLEOTIDE SEQUENCE</scope>
    <source>
        <strain>StLB037</strain>
    </source>
</reference>
<evidence type="ECO:0000256" key="2">
    <source>
        <dbReference type="ARBA" id="ARBA00006464"/>
    </source>
</evidence>